<proteinExistence type="predicted"/>
<keyword evidence="4" id="KW-1185">Reference proteome</keyword>
<dbReference type="PANTHER" id="PTHR41771">
    <property type="entry name" value="MEMBRANE PROTEIN-RELATED"/>
    <property type="match status" value="1"/>
</dbReference>
<dbReference type="STRING" id="29349.CLOTH_03620"/>
<evidence type="ECO:0000313" key="3">
    <source>
        <dbReference type="EMBL" id="OPJ57079.1"/>
    </source>
</evidence>
<comment type="caution">
    <text evidence="3">The sequence shown here is derived from an EMBL/GenBank/DDBJ whole genome shotgun (WGS) entry which is preliminary data.</text>
</comment>
<keyword evidence="2" id="KW-0732">Signal</keyword>
<dbReference type="Proteomes" id="UP000190140">
    <property type="component" value="Unassembled WGS sequence"/>
</dbReference>
<feature type="transmembrane region" description="Helical" evidence="1">
    <location>
        <begin position="114"/>
        <end position="130"/>
    </location>
</feature>
<dbReference type="InterPro" id="IPR012507">
    <property type="entry name" value="YibE_F"/>
</dbReference>
<protein>
    <submittedName>
        <fullName evidence="3">YibE/F-like protein</fullName>
    </submittedName>
</protein>
<feature type="transmembrane region" description="Helical" evidence="1">
    <location>
        <begin position="334"/>
        <end position="356"/>
    </location>
</feature>
<organism evidence="3 4">
    <name type="scientific">Alkalithermobacter paradoxus</name>
    <dbReference type="NCBI Taxonomy" id="29349"/>
    <lineage>
        <taxon>Bacteria</taxon>
        <taxon>Bacillati</taxon>
        <taxon>Bacillota</taxon>
        <taxon>Clostridia</taxon>
        <taxon>Peptostreptococcales</taxon>
        <taxon>Tepidibacteraceae</taxon>
        <taxon>Alkalithermobacter</taxon>
    </lineage>
</organism>
<dbReference type="OrthoDB" id="5753718at2"/>
<dbReference type="AlphaFoldDB" id="A0A1V4IAX3"/>
<keyword evidence="1" id="KW-0472">Membrane</keyword>
<evidence type="ECO:0000313" key="4">
    <source>
        <dbReference type="Proteomes" id="UP000190140"/>
    </source>
</evidence>
<dbReference type="Pfam" id="PF07907">
    <property type="entry name" value="YibE_F"/>
    <property type="match status" value="1"/>
</dbReference>
<feature type="transmembrane region" description="Helical" evidence="1">
    <location>
        <begin position="296"/>
        <end position="314"/>
    </location>
</feature>
<dbReference type="EMBL" id="MZGW01000001">
    <property type="protein sequence ID" value="OPJ57079.1"/>
    <property type="molecule type" value="Genomic_DNA"/>
</dbReference>
<evidence type="ECO:0000256" key="1">
    <source>
        <dbReference type="SAM" id="Phobius"/>
    </source>
</evidence>
<feature type="chain" id="PRO_5039670909" evidence="2">
    <location>
        <begin position="21"/>
        <end position="360"/>
    </location>
</feature>
<feature type="transmembrane region" description="Helical" evidence="1">
    <location>
        <begin position="163"/>
        <end position="184"/>
    </location>
</feature>
<feature type="transmembrane region" description="Helical" evidence="1">
    <location>
        <begin position="137"/>
        <end position="157"/>
    </location>
</feature>
<reference evidence="3 4" key="1">
    <citation type="submission" date="2017-03" db="EMBL/GenBank/DDBJ databases">
        <title>Genome sequence of Clostridium thermoalcaliphilum DSM 7309.</title>
        <authorList>
            <person name="Poehlein A."/>
            <person name="Daniel R."/>
        </authorList>
    </citation>
    <scope>NUCLEOTIDE SEQUENCE [LARGE SCALE GENOMIC DNA]</scope>
    <source>
        <strain evidence="3 4">DSM 7309</strain>
    </source>
</reference>
<keyword evidence="1" id="KW-1133">Transmembrane helix</keyword>
<dbReference type="PANTHER" id="PTHR41771:SF1">
    <property type="entry name" value="MEMBRANE PROTEIN"/>
    <property type="match status" value="1"/>
</dbReference>
<gene>
    <name evidence="3" type="ORF">CLOTH_03620</name>
</gene>
<sequence length="360" mass="39500">MLKKIIVLILMLVLNNTATYGYEEIENFTERAIVVEVSNENEKIYDNFITVQNVRLKILSGKYKGQYFDVKNNLTGNPAYDIEVDEGDKVIIGVNEKKDGSLDIYITEYTRDTYIYYLIILFSALLIIIGKYKGLKTIVTLIITIISIYKILLPLMLKGYNPIFITIITSFVIVITTITIITGLSKKSASAILGTLLGVIIAGTIAYLVGTKIKLTGLSSEEISMLAYVGVEFDFRGLLFSGILLGALGATMDVSMSIASSIEEIHNVNQRLKKRELFLCGMNVGKDIMGTMSNTLILAYTGSSIPLLILFMAYDTPFIKILNLDIVATEIVRALSGSIGLILAAPITALASALLAKKSK</sequence>
<accession>A0A1V4IAX3</accession>
<name>A0A1V4IAX3_9FIRM</name>
<keyword evidence="1" id="KW-0812">Transmembrane</keyword>
<feature type="signal peptide" evidence="2">
    <location>
        <begin position="1"/>
        <end position="20"/>
    </location>
</feature>
<evidence type="ECO:0000256" key="2">
    <source>
        <dbReference type="SAM" id="SignalP"/>
    </source>
</evidence>
<feature type="transmembrane region" description="Helical" evidence="1">
    <location>
        <begin position="191"/>
        <end position="210"/>
    </location>
</feature>
<dbReference type="RefSeq" id="WP_079411076.1">
    <property type="nucleotide sequence ID" value="NZ_MZGW01000001.1"/>
</dbReference>